<accession>A0AAN9E3F1</accession>
<dbReference type="EMBL" id="JAYWIO010000008">
    <property type="protein sequence ID" value="KAK7245719.1"/>
    <property type="molecule type" value="Genomic_DNA"/>
</dbReference>
<evidence type="ECO:0000256" key="1">
    <source>
        <dbReference type="SAM" id="MobiDB-lite"/>
    </source>
</evidence>
<reference evidence="3 4" key="1">
    <citation type="submission" date="2024-01" db="EMBL/GenBank/DDBJ databases">
        <title>The genomes of 5 underutilized Papilionoideae crops provide insights into root nodulation and disease resistanc.</title>
        <authorList>
            <person name="Yuan L."/>
        </authorList>
    </citation>
    <scope>NUCLEOTIDE SEQUENCE [LARGE SCALE GENOMIC DNA]</scope>
    <source>
        <strain evidence="3">ZHUSHIDOU_FW_LH</strain>
        <tissue evidence="3">Leaf</tissue>
    </source>
</reference>
<keyword evidence="4" id="KW-1185">Reference proteome</keyword>
<comment type="caution">
    <text evidence="3">The sequence shown here is derived from an EMBL/GenBank/DDBJ whole genome shotgun (WGS) entry which is preliminary data.</text>
</comment>
<sequence length="193" mass="20757">MFLHCTFLNIKYNSRNFPPTPPLKTLVQIISILLFQVVCNFDFFTIRMASFSVSVYLTLMIIILAFMPSPLLSSYSQPIPQVPTLSSSPATLKDPSASSSLSPFQEISPDIAPLFPSTGGGVLPTPGGSDIPTIPSNPSRNPDDETVAPGPLSAFSPFGSMSSNSHRSLVCKPATAAFASLAAYCYMQYIIRV</sequence>
<proteinExistence type="predicted"/>
<evidence type="ECO:0000313" key="4">
    <source>
        <dbReference type="Proteomes" id="UP001372338"/>
    </source>
</evidence>
<dbReference type="AlphaFoldDB" id="A0AAN9E3F1"/>
<protein>
    <submittedName>
        <fullName evidence="3">Uncharacterized protein</fullName>
    </submittedName>
</protein>
<keyword evidence="2" id="KW-1133">Transmembrane helix</keyword>
<feature type="transmembrane region" description="Helical" evidence="2">
    <location>
        <begin position="53"/>
        <end position="72"/>
    </location>
</feature>
<feature type="transmembrane region" description="Helical" evidence="2">
    <location>
        <begin position="26"/>
        <end position="46"/>
    </location>
</feature>
<keyword evidence="2" id="KW-0812">Transmembrane</keyword>
<feature type="region of interest" description="Disordered" evidence="1">
    <location>
        <begin position="126"/>
        <end position="149"/>
    </location>
</feature>
<dbReference type="InterPro" id="IPR039346">
    <property type="entry name" value="AGP25/26"/>
</dbReference>
<gene>
    <name evidence="3" type="ORF">RIF29_40568</name>
</gene>
<evidence type="ECO:0000256" key="2">
    <source>
        <dbReference type="SAM" id="Phobius"/>
    </source>
</evidence>
<name>A0AAN9E3F1_CROPI</name>
<keyword evidence="2" id="KW-0472">Membrane</keyword>
<evidence type="ECO:0000313" key="3">
    <source>
        <dbReference type="EMBL" id="KAK7245719.1"/>
    </source>
</evidence>
<dbReference type="PANTHER" id="PTHR35725:SF3">
    <property type="entry name" value="CLASSICAL ARABINOGALACTAN PROTEIN 25"/>
    <property type="match status" value="1"/>
</dbReference>
<dbReference type="Proteomes" id="UP001372338">
    <property type="component" value="Unassembled WGS sequence"/>
</dbReference>
<organism evidence="3 4">
    <name type="scientific">Crotalaria pallida</name>
    <name type="common">Smooth rattlebox</name>
    <name type="synonym">Crotalaria striata</name>
    <dbReference type="NCBI Taxonomy" id="3830"/>
    <lineage>
        <taxon>Eukaryota</taxon>
        <taxon>Viridiplantae</taxon>
        <taxon>Streptophyta</taxon>
        <taxon>Embryophyta</taxon>
        <taxon>Tracheophyta</taxon>
        <taxon>Spermatophyta</taxon>
        <taxon>Magnoliopsida</taxon>
        <taxon>eudicotyledons</taxon>
        <taxon>Gunneridae</taxon>
        <taxon>Pentapetalae</taxon>
        <taxon>rosids</taxon>
        <taxon>fabids</taxon>
        <taxon>Fabales</taxon>
        <taxon>Fabaceae</taxon>
        <taxon>Papilionoideae</taxon>
        <taxon>50 kb inversion clade</taxon>
        <taxon>genistoids sensu lato</taxon>
        <taxon>core genistoids</taxon>
        <taxon>Crotalarieae</taxon>
        <taxon>Crotalaria</taxon>
    </lineage>
</organism>
<dbReference type="PANTHER" id="PTHR35725">
    <property type="entry name" value="CLASSICAL ARABINOGALACTAN PROTEIN 26"/>
    <property type="match status" value="1"/>
</dbReference>